<dbReference type="InterPro" id="IPR055414">
    <property type="entry name" value="LRR_R13L4/SHOC2-like"/>
</dbReference>
<dbReference type="AlphaFoldDB" id="A0A0F9NGC2"/>
<name>A0A0F9NGC2_9ZZZZ</name>
<dbReference type="PRINTS" id="PR00019">
    <property type="entry name" value="LEURICHRPT"/>
</dbReference>
<accession>A0A0F9NGC2</accession>
<dbReference type="Pfam" id="PF00560">
    <property type="entry name" value="LRR_1"/>
    <property type="match status" value="1"/>
</dbReference>
<reference evidence="4" key="1">
    <citation type="journal article" date="2015" name="Nature">
        <title>Complex archaea that bridge the gap between prokaryotes and eukaryotes.</title>
        <authorList>
            <person name="Spang A."/>
            <person name="Saw J.H."/>
            <person name="Jorgensen S.L."/>
            <person name="Zaremba-Niedzwiedzka K."/>
            <person name="Martijn J."/>
            <person name="Lind A.E."/>
            <person name="van Eijk R."/>
            <person name="Schleper C."/>
            <person name="Guy L."/>
            <person name="Ettema T.J."/>
        </authorList>
    </citation>
    <scope>NUCLEOTIDE SEQUENCE</scope>
</reference>
<evidence type="ECO:0000256" key="2">
    <source>
        <dbReference type="ARBA" id="ARBA00022737"/>
    </source>
</evidence>
<proteinExistence type="predicted"/>
<sequence>MQEIKEFKVNKYLKLKLENGKTNIYIKGELFINCKYLLLNLPEDSNTKTSLLSKINSIDEAADSLDNSLEELEGVTYKISPEVEFWAHSSNLQAWSENGYDTRLLHSNISFPLLRKLTSVGDPLAKKIFKEEVANRFIFGNEKIQRYLKGEGFLDILSKEEILSLVEGGDIILALERSLGKNIELNFLRYPNPRGVVIEEAKITWLSLNDSELTKLPEILIELKDLKGLIFKRNSLKTLPQWIGNSTQLKHLDVSNNQLEDLPDSIGDLKNLKKLDFSHNKLKRLPESIGNLRKLEVLFANNNEIINLPESIGKLQMLKDLVISTNFLKTIPESIGNLKMLKNLTLSNNHLETLPKSIGLLSALKFLMMGENRIRELPSSINHLENLQTLSLKGIDEGVWNLSDYMKKKVRIYK</sequence>
<dbReference type="GO" id="GO:0005737">
    <property type="term" value="C:cytoplasm"/>
    <property type="evidence" value="ECO:0007669"/>
    <property type="project" value="TreeGrafter"/>
</dbReference>
<organism evidence="4">
    <name type="scientific">marine sediment metagenome</name>
    <dbReference type="NCBI Taxonomy" id="412755"/>
    <lineage>
        <taxon>unclassified sequences</taxon>
        <taxon>metagenomes</taxon>
        <taxon>ecological metagenomes</taxon>
    </lineage>
</organism>
<dbReference type="SMART" id="SM00364">
    <property type="entry name" value="LRR_BAC"/>
    <property type="match status" value="7"/>
</dbReference>
<dbReference type="PROSITE" id="PS51450">
    <property type="entry name" value="LRR"/>
    <property type="match status" value="3"/>
</dbReference>
<dbReference type="SUPFAM" id="SSF52047">
    <property type="entry name" value="RNI-like"/>
    <property type="match status" value="1"/>
</dbReference>
<dbReference type="Pfam" id="PF23598">
    <property type="entry name" value="LRR_14"/>
    <property type="match status" value="1"/>
</dbReference>
<dbReference type="InterPro" id="IPR003591">
    <property type="entry name" value="Leu-rich_rpt_typical-subtyp"/>
</dbReference>
<keyword evidence="1" id="KW-0433">Leucine-rich repeat</keyword>
<evidence type="ECO:0000313" key="4">
    <source>
        <dbReference type="EMBL" id="KKN10987.1"/>
    </source>
</evidence>
<comment type="caution">
    <text evidence="4">The sequence shown here is derived from an EMBL/GenBank/DDBJ whole genome shotgun (WGS) entry which is preliminary data.</text>
</comment>
<keyword evidence="2" id="KW-0677">Repeat</keyword>
<dbReference type="PANTHER" id="PTHR48051">
    <property type="match status" value="1"/>
</dbReference>
<dbReference type="EMBL" id="LAZR01004186">
    <property type="protein sequence ID" value="KKN10987.1"/>
    <property type="molecule type" value="Genomic_DNA"/>
</dbReference>
<dbReference type="InterPro" id="IPR001611">
    <property type="entry name" value="Leu-rich_rpt"/>
</dbReference>
<dbReference type="SMART" id="SM00369">
    <property type="entry name" value="LRR_TYP"/>
    <property type="match status" value="6"/>
</dbReference>
<evidence type="ECO:0000256" key="1">
    <source>
        <dbReference type="ARBA" id="ARBA00022614"/>
    </source>
</evidence>
<gene>
    <name evidence="4" type="ORF">LCGC14_1031120</name>
</gene>
<dbReference type="InterPro" id="IPR032675">
    <property type="entry name" value="LRR_dom_sf"/>
</dbReference>
<dbReference type="SMART" id="SM00365">
    <property type="entry name" value="LRR_SD22"/>
    <property type="match status" value="3"/>
</dbReference>
<protein>
    <recommendedName>
        <fullName evidence="3">Disease resistance R13L4/SHOC-2-like LRR domain-containing protein</fullName>
    </recommendedName>
</protein>
<dbReference type="InterPro" id="IPR050216">
    <property type="entry name" value="LRR_domain-containing"/>
</dbReference>
<evidence type="ECO:0000259" key="3">
    <source>
        <dbReference type="Pfam" id="PF23598"/>
    </source>
</evidence>
<dbReference type="Gene3D" id="3.80.10.10">
    <property type="entry name" value="Ribonuclease Inhibitor"/>
    <property type="match status" value="2"/>
</dbReference>
<feature type="domain" description="Disease resistance R13L4/SHOC-2-like LRR" evidence="3">
    <location>
        <begin position="243"/>
        <end position="323"/>
    </location>
</feature>
<dbReference type="PANTHER" id="PTHR48051:SF54">
    <property type="entry name" value="LEUCINE-RICH REPEAT-CONTAINING PROTEIN"/>
    <property type="match status" value="1"/>
</dbReference>